<dbReference type="GO" id="GO:0017038">
    <property type="term" value="P:protein import"/>
    <property type="evidence" value="ECO:0007669"/>
    <property type="project" value="TreeGrafter"/>
</dbReference>
<name>F9UHP9_9GAMM</name>
<keyword evidence="6" id="KW-0813">Transport</keyword>
<dbReference type="Pfam" id="PF01618">
    <property type="entry name" value="MotA_ExbB"/>
    <property type="match status" value="1"/>
</dbReference>
<keyword evidence="6" id="KW-0653">Protein transport</keyword>
<dbReference type="GO" id="GO:0005886">
    <property type="term" value="C:plasma membrane"/>
    <property type="evidence" value="ECO:0007669"/>
    <property type="project" value="UniProtKB-SubCell"/>
</dbReference>
<comment type="similarity">
    <text evidence="6">Belongs to the exbB/tolQ family.</text>
</comment>
<evidence type="ECO:0000256" key="2">
    <source>
        <dbReference type="ARBA" id="ARBA00022475"/>
    </source>
</evidence>
<keyword evidence="5 8" id="KW-0472">Membrane</keyword>
<evidence type="ECO:0000259" key="9">
    <source>
        <dbReference type="Pfam" id="PF01618"/>
    </source>
</evidence>
<feature type="domain" description="MotA/TolQ/ExbB proton channel" evidence="9">
    <location>
        <begin position="135"/>
        <end position="244"/>
    </location>
</feature>
<keyword evidence="4 8" id="KW-1133">Transmembrane helix</keyword>
<evidence type="ECO:0000256" key="6">
    <source>
        <dbReference type="RuleBase" id="RU004057"/>
    </source>
</evidence>
<dbReference type="Proteomes" id="UP000005459">
    <property type="component" value="Unassembled WGS sequence"/>
</dbReference>
<dbReference type="STRING" id="768671.ThimaDRAFT_4452"/>
<accession>F9UHP9</accession>
<reference evidence="10 11" key="1">
    <citation type="submission" date="2011-06" db="EMBL/GenBank/DDBJ databases">
        <title>The draft genome of Thiocapsa marina 5811.</title>
        <authorList>
            <consortium name="US DOE Joint Genome Institute (JGI-PGF)"/>
            <person name="Lucas S."/>
            <person name="Han J."/>
            <person name="Cheng J.-F."/>
            <person name="Goodwin L."/>
            <person name="Pitluck S."/>
            <person name="Peters L."/>
            <person name="Land M.L."/>
            <person name="Hauser L."/>
            <person name="Vogl K."/>
            <person name="Liu Z."/>
            <person name="Imhoff J."/>
            <person name="Thiel V."/>
            <person name="Frigaard N.-U."/>
            <person name="Bryant D."/>
            <person name="Woyke T.J."/>
        </authorList>
    </citation>
    <scope>NUCLEOTIDE SEQUENCE [LARGE SCALE GENOMIC DNA]</scope>
    <source>
        <strain evidence="10 11">5811</strain>
    </source>
</reference>
<evidence type="ECO:0000313" key="11">
    <source>
        <dbReference type="Proteomes" id="UP000005459"/>
    </source>
</evidence>
<evidence type="ECO:0000256" key="8">
    <source>
        <dbReference type="SAM" id="Phobius"/>
    </source>
</evidence>
<keyword evidence="2" id="KW-1003">Cell membrane</keyword>
<protein>
    <submittedName>
        <fullName evidence="10">MotA/TolQ/ExbB proton channel</fullName>
    </submittedName>
</protein>
<evidence type="ECO:0000256" key="7">
    <source>
        <dbReference type="SAM" id="MobiDB-lite"/>
    </source>
</evidence>
<dbReference type="InterPro" id="IPR002898">
    <property type="entry name" value="MotA_ExbB_proton_chnl"/>
</dbReference>
<dbReference type="PANTHER" id="PTHR30625">
    <property type="entry name" value="PROTEIN TOLQ"/>
    <property type="match status" value="1"/>
</dbReference>
<feature type="region of interest" description="Disordered" evidence="7">
    <location>
        <begin position="551"/>
        <end position="570"/>
    </location>
</feature>
<dbReference type="RefSeq" id="WP_007195324.1">
    <property type="nucleotide sequence ID" value="NZ_AFWV01000020.1"/>
</dbReference>
<feature type="transmembrane region" description="Helical" evidence="8">
    <location>
        <begin position="215"/>
        <end position="237"/>
    </location>
</feature>
<feature type="compositionally biased region" description="Pro residues" evidence="7">
    <location>
        <begin position="606"/>
        <end position="620"/>
    </location>
</feature>
<dbReference type="InterPro" id="IPR050790">
    <property type="entry name" value="ExbB/TolQ_transport"/>
</dbReference>
<evidence type="ECO:0000256" key="4">
    <source>
        <dbReference type="ARBA" id="ARBA00022989"/>
    </source>
</evidence>
<organism evidence="10 11">
    <name type="scientific">Thiocapsa marina 5811</name>
    <dbReference type="NCBI Taxonomy" id="768671"/>
    <lineage>
        <taxon>Bacteria</taxon>
        <taxon>Pseudomonadati</taxon>
        <taxon>Pseudomonadota</taxon>
        <taxon>Gammaproteobacteria</taxon>
        <taxon>Chromatiales</taxon>
        <taxon>Chromatiaceae</taxon>
        <taxon>Thiocapsa</taxon>
    </lineage>
</organism>
<evidence type="ECO:0000313" key="10">
    <source>
        <dbReference type="EMBL" id="EGV16225.1"/>
    </source>
</evidence>
<feature type="region of interest" description="Disordered" evidence="7">
    <location>
        <begin position="767"/>
        <end position="834"/>
    </location>
</feature>
<gene>
    <name evidence="10" type="ORF">ThimaDRAFT_4452</name>
</gene>
<feature type="compositionally biased region" description="Polar residues" evidence="7">
    <location>
        <begin position="583"/>
        <end position="600"/>
    </location>
</feature>
<dbReference type="Gene3D" id="1.20.120.20">
    <property type="entry name" value="Apolipoprotein"/>
    <property type="match status" value="1"/>
</dbReference>
<evidence type="ECO:0000256" key="3">
    <source>
        <dbReference type="ARBA" id="ARBA00022692"/>
    </source>
</evidence>
<dbReference type="AlphaFoldDB" id="F9UHP9"/>
<comment type="subcellular location">
    <subcellularLocation>
        <location evidence="1">Cell membrane</location>
        <topology evidence="1">Multi-pass membrane protein</topology>
    </subcellularLocation>
    <subcellularLocation>
        <location evidence="6">Membrane</location>
        <topology evidence="6">Multi-pass membrane protein</topology>
    </subcellularLocation>
</comment>
<evidence type="ECO:0000256" key="1">
    <source>
        <dbReference type="ARBA" id="ARBA00004651"/>
    </source>
</evidence>
<feature type="transmembrane region" description="Helical" evidence="8">
    <location>
        <begin position="162"/>
        <end position="184"/>
    </location>
</feature>
<feature type="transmembrane region" description="Helical" evidence="8">
    <location>
        <begin position="12"/>
        <end position="36"/>
    </location>
</feature>
<keyword evidence="11" id="KW-1185">Reference proteome</keyword>
<proteinExistence type="inferred from homology"/>
<feature type="region of interest" description="Disordered" evidence="7">
    <location>
        <begin position="485"/>
        <end position="539"/>
    </location>
</feature>
<keyword evidence="3 8" id="KW-0812">Transmembrane</keyword>
<sequence length="859" mass="90925">MKNAKHLGERGAPQVLLGILSVIGAFVVAYYVSMTFDSGSFLRRLISPSDSMIENAVPFTIILLWMWTMLDVGVKALLDWMRQRQLGELRKITEGCRDQEIHCVLNAVDKDASRARFAFVRIADLARQLNLPGSRERAHEHYRHQLEIDADQAAGSYTLAKVYIWAMPIVGFIGTVIGIGLAVAEFSSFLTADMGVEDIQKVKGALAEVAGGLSFAFDTTLLGLTASLVAMLVMSFVQRSEESFFSGLEELGLGVITTWGGGPAAGAVDMDIAELKGRLQETVAGLDRTLTDFGGGLVSQIDGLGRAISPLSGRVTASMEMLRGSVEAKAAEIERIRLQGETIGGRVEQGVAGMTRQLEQLRDILAGLREDLNTRMQADRGLADDTRAHVDARIVDLLDRIGHELRTSLDTVRRDANRLGTGPVAWPRWAGIGAGVGLLLLATGAGSMVIGLQRIEDMTRVVHDGDQALSSRITELAGSLDQIGGSGTIPPPTMPSVPATVWSSPEIGMGAATSTNEAAEQGASEPATTSISEAEARPNETVGSAVLAGLVAGSPRPADPGSTGSGVTQAASVVPPIERTESNDPASTDPQQVQALSESTLIRAPAPSPIAPGSESPPPGSRGAAPGGTTQVAPELAQPQDHPAAGASSEPLTLNAVPAAVPTEPDPFETPIAAWLQEARSALEKQYLLTPADQSAFHWTSRVLDLDPANAEALALRGEMLQRYLGWAETSIGRGSLDAARHNLQKADRLADYGSDNQLASLGRLKKQVSELSRPRPKPAPARAEQPRTASSTPVESKRQGEAMAALEPPTSPTSSRAPETSPPRQSEPANPIKAVTDQVRAAGGEIKQAWKRVMESMP</sequence>
<dbReference type="EMBL" id="AFWV01000020">
    <property type="protein sequence ID" value="EGV16225.1"/>
    <property type="molecule type" value="Genomic_DNA"/>
</dbReference>
<dbReference type="eggNOG" id="COG0811">
    <property type="taxonomic scope" value="Bacteria"/>
</dbReference>
<feature type="transmembrane region" description="Helical" evidence="8">
    <location>
        <begin position="429"/>
        <end position="452"/>
    </location>
</feature>
<dbReference type="OrthoDB" id="5726612at2"/>
<feature type="compositionally biased region" description="Polar residues" evidence="7">
    <location>
        <begin position="813"/>
        <end position="829"/>
    </location>
</feature>
<dbReference type="PANTHER" id="PTHR30625:SF11">
    <property type="entry name" value="MOTA_TOLQ_EXBB PROTON CHANNEL DOMAIN-CONTAINING PROTEIN"/>
    <property type="match status" value="1"/>
</dbReference>
<feature type="region of interest" description="Disordered" evidence="7">
    <location>
        <begin position="576"/>
        <end position="649"/>
    </location>
</feature>
<feature type="transmembrane region" description="Helical" evidence="8">
    <location>
        <begin position="56"/>
        <end position="78"/>
    </location>
</feature>
<evidence type="ECO:0000256" key="5">
    <source>
        <dbReference type="ARBA" id="ARBA00023136"/>
    </source>
</evidence>